<dbReference type="PROSITE" id="PS51318">
    <property type="entry name" value="TAT"/>
    <property type="match status" value="1"/>
</dbReference>
<comment type="similarity">
    <text evidence="1">Belongs to the bacterial solute-binding protein 5 family.</text>
</comment>
<dbReference type="AlphaFoldDB" id="W4LH99"/>
<comment type="caution">
    <text evidence="4">The sequence shown here is derived from an EMBL/GenBank/DDBJ whole genome shotgun (WGS) entry which is preliminary data.</text>
</comment>
<dbReference type="InterPro" id="IPR006311">
    <property type="entry name" value="TAT_signal"/>
</dbReference>
<dbReference type="CDD" id="cd00995">
    <property type="entry name" value="PBP2_NikA_DppA_OppA_like"/>
    <property type="match status" value="1"/>
</dbReference>
<dbReference type="PANTHER" id="PTHR30290">
    <property type="entry name" value="PERIPLASMIC BINDING COMPONENT OF ABC TRANSPORTER"/>
    <property type="match status" value="1"/>
</dbReference>
<organism evidence="4 5">
    <name type="scientific">Entotheonella factor</name>
    <dbReference type="NCBI Taxonomy" id="1429438"/>
    <lineage>
        <taxon>Bacteria</taxon>
        <taxon>Pseudomonadati</taxon>
        <taxon>Nitrospinota/Tectimicrobiota group</taxon>
        <taxon>Candidatus Tectimicrobiota</taxon>
        <taxon>Candidatus Entotheonellia</taxon>
        <taxon>Candidatus Entotheonellales</taxon>
        <taxon>Candidatus Entotheonellaceae</taxon>
        <taxon>Candidatus Entotheonella</taxon>
    </lineage>
</organism>
<feature type="domain" description="Solute-binding protein family 5" evidence="3">
    <location>
        <begin position="103"/>
        <end position="323"/>
    </location>
</feature>
<name>W4LH99_ENTF1</name>
<dbReference type="Pfam" id="PF00496">
    <property type="entry name" value="SBP_bac_5"/>
    <property type="match status" value="1"/>
</dbReference>
<protein>
    <recommendedName>
        <fullName evidence="3">Solute-binding protein family 5 domain-containing protein</fullName>
    </recommendedName>
</protein>
<evidence type="ECO:0000259" key="3">
    <source>
        <dbReference type="Pfam" id="PF00496"/>
    </source>
</evidence>
<dbReference type="Proteomes" id="UP000019141">
    <property type="component" value="Unassembled WGS sequence"/>
</dbReference>
<dbReference type="EMBL" id="AZHW01000702">
    <property type="protein sequence ID" value="ETW97100.1"/>
    <property type="molecule type" value="Genomic_DNA"/>
</dbReference>
<feature type="non-terminal residue" evidence="4">
    <location>
        <position position="323"/>
    </location>
</feature>
<keyword evidence="2" id="KW-0732">Signal</keyword>
<accession>W4LH99</accession>
<evidence type="ECO:0000313" key="5">
    <source>
        <dbReference type="Proteomes" id="UP000019141"/>
    </source>
</evidence>
<dbReference type="InterPro" id="IPR039424">
    <property type="entry name" value="SBP_5"/>
</dbReference>
<proteinExistence type="inferred from homology"/>
<dbReference type="GO" id="GO:0015833">
    <property type="term" value="P:peptide transport"/>
    <property type="evidence" value="ECO:0007669"/>
    <property type="project" value="TreeGrafter"/>
</dbReference>
<dbReference type="PANTHER" id="PTHR30290:SF38">
    <property type="entry name" value="D,D-DIPEPTIDE-BINDING PERIPLASMIC PROTEIN DDPA-RELATED"/>
    <property type="match status" value="1"/>
</dbReference>
<evidence type="ECO:0000256" key="2">
    <source>
        <dbReference type="ARBA" id="ARBA00022729"/>
    </source>
</evidence>
<keyword evidence="5" id="KW-1185">Reference proteome</keyword>
<dbReference type="SUPFAM" id="SSF53850">
    <property type="entry name" value="Periplasmic binding protein-like II"/>
    <property type="match status" value="1"/>
</dbReference>
<evidence type="ECO:0000256" key="1">
    <source>
        <dbReference type="ARBA" id="ARBA00005695"/>
    </source>
</evidence>
<dbReference type="Gene3D" id="3.40.190.10">
    <property type="entry name" value="Periplasmic binding protein-like II"/>
    <property type="match status" value="1"/>
</dbReference>
<evidence type="ECO:0000313" key="4">
    <source>
        <dbReference type="EMBL" id="ETW97100.1"/>
    </source>
</evidence>
<dbReference type="InterPro" id="IPR000914">
    <property type="entry name" value="SBP_5_dom"/>
</dbReference>
<reference evidence="4 5" key="1">
    <citation type="journal article" date="2014" name="Nature">
        <title>An environmental bacterial taxon with a large and distinct metabolic repertoire.</title>
        <authorList>
            <person name="Wilson M.C."/>
            <person name="Mori T."/>
            <person name="Ruckert C."/>
            <person name="Uria A.R."/>
            <person name="Helf M.J."/>
            <person name="Takada K."/>
            <person name="Gernert C."/>
            <person name="Steffens U.A."/>
            <person name="Heycke N."/>
            <person name="Schmitt S."/>
            <person name="Rinke C."/>
            <person name="Helfrich E.J."/>
            <person name="Brachmann A.O."/>
            <person name="Gurgui C."/>
            <person name="Wakimoto T."/>
            <person name="Kracht M."/>
            <person name="Crusemann M."/>
            <person name="Hentschel U."/>
            <person name="Abe I."/>
            <person name="Matsunaga S."/>
            <person name="Kalinowski J."/>
            <person name="Takeyama H."/>
            <person name="Piel J."/>
        </authorList>
    </citation>
    <scope>NUCLEOTIDE SEQUENCE [LARGE SCALE GENOMIC DNA]</scope>
    <source>
        <strain evidence="5">TSY1</strain>
    </source>
</reference>
<sequence>MPHWYPDFTRRQFIGSAAAAAAGLYGLSAGVSEAAIPYEYDGSAFKLAAPEPNPKSGGVMRYGVLNAPAHFDVHQSGTVSNMGTQGSMYDNLIRRNPIDSGQTIIPDLAHSWEIAKDGKTYTFHLRKGVVFHDGAELTSADVKATFDRIRTPPKGVSIPRTPLFSTVSDITTPDKYTVQFKLSESRPVSFMMGAFASGWNIIVRKKTLEDNNYSLRDIKDYPGTGPFRSVKRVDKEVWVMEKHKDYWNEGLPYLDGVEFYHLAPFSPELGRALLGGNLDYARLLDPVSAKKVKETDGMDSTAYFQSVIQAVWINNGKKPFDDP</sequence>
<gene>
    <name evidence="4" type="ORF">ETSY1_23980</name>
</gene>
<dbReference type="GO" id="GO:1904680">
    <property type="term" value="F:peptide transmembrane transporter activity"/>
    <property type="evidence" value="ECO:0007669"/>
    <property type="project" value="TreeGrafter"/>
</dbReference>
<dbReference type="HOGENOM" id="CLU_1055572_0_0_7"/>